<gene>
    <name evidence="4" type="ORF">CKF48_03830</name>
</gene>
<dbReference type="PROSITE" id="PS51186">
    <property type="entry name" value="GNAT"/>
    <property type="match status" value="1"/>
</dbReference>
<evidence type="ECO:0000256" key="2">
    <source>
        <dbReference type="ARBA" id="ARBA00023315"/>
    </source>
</evidence>
<reference evidence="4 5" key="1">
    <citation type="submission" date="2017-08" db="EMBL/GenBank/DDBJ databases">
        <title>Complete Genome Sequence of Bacillus kochii Oregon-R-modENCODE STRAIN BDGP4, isolated from Drosophila melanogaster gut.</title>
        <authorList>
            <person name="Wan K.H."/>
            <person name="Yu C."/>
            <person name="Park S."/>
            <person name="Hammonds A.S."/>
            <person name="Booth B.W."/>
            <person name="Celniker S.E."/>
        </authorList>
    </citation>
    <scope>NUCLEOTIDE SEQUENCE [LARGE SCALE GENOMIC DNA]</scope>
    <source>
        <strain evidence="4 5">BDGP4</strain>
    </source>
</reference>
<evidence type="ECO:0000313" key="4">
    <source>
        <dbReference type="EMBL" id="ASV66527.1"/>
    </source>
</evidence>
<keyword evidence="1" id="KW-0808">Transferase</keyword>
<dbReference type="EMBL" id="CP022983">
    <property type="protein sequence ID" value="ASV66527.1"/>
    <property type="molecule type" value="Genomic_DNA"/>
</dbReference>
<evidence type="ECO:0000256" key="1">
    <source>
        <dbReference type="ARBA" id="ARBA00022679"/>
    </source>
</evidence>
<protein>
    <recommendedName>
        <fullName evidence="3">N-acetyltransferase domain-containing protein</fullName>
    </recommendedName>
</protein>
<dbReference type="GO" id="GO:0016747">
    <property type="term" value="F:acyltransferase activity, transferring groups other than amino-acyl groups"/>
    <property type="evidence" value="ECO:0007669"/>
    <property type="project" value="InterPro"/>
</dbReference>
<dbReference type="InterPro" id="IPR000182">
    <property type="entry name" value="GNAT_dom"/>
</dbReference>
<dbReference type="InterPro" id="IPR050680">
    <property type="entry name" value="YpeA/RimI_acetyltransf"/>
</dbReference>
<keyword evidence="5" id="KW-1185">Reference proteome</keyword>
<dbReference type="InterPro" id="IPR016181">
    <property type="entry name" value="Acyl_CoA_acyltransferase"/>
</dbReference>
<accession>A0A248TEB2</accession>
<dbReference type="Pfam" id="PF00583">
    <property type="entry name" value="Acetyltransf_1"/>
    <property type="match status" value="1"/>
</dbReference>
<dbReference type="CDD" id="cd04301">
    <property type="entry name" value="NAT_SF"/>
    <property type="match status" value="1"/>
</dbReference>
<evidence type="ECO:0000259" key="3">
    <source>
        <dbReference type="PROSITE" id="PS51186"/>
    </source>
</evidence>
<dbReference type="OrthoDB" id="9799092at2"/>
<dbReference type="KEGG" id="bko:CKF48_03830"/>
<dbReference type="SUPFAM" id="SSF55729">
    <property type="entry name" value="Acyl-CoA N-acyltransferases (Nat)"/>
    <property type="match status" value="1"/>
</dbReference>
<dbReference type="PANTHER" id="PTHR43420">
    <property type="entry name" value="ACETYLTRANSFERASE"/>
    <property type="match status" value="1"/>
</dbReference>
<dbReference type="Proteomes" id="UP000215137">
    <property type="component" value="Chromosome"/>
</dbReference>
<name>A0A248TEB2_9BACI</name>
<organism evidence="4 5">
    <name type="scientific">Cytobacillus kochii</name>
    <dbReference type="NCBI Taxonomy" id="859143"/>
    <lineage>
        <taxon>Bacteria</taxon>
        <taxon>Bacillati</taxon>
        <taxon>Bacillota</taxon>
        <taxon>Bacilli</taxon>
        <taxon>Bacillales</taxon>
        <taxon>Bacillaceae</taxon>
        <taxon>Cytobacillus</taxon>
    </lineage>
</organism>
<sequence>MKVIPLHKEHAESFKQIRLIGLKEHPESFASSFEEEVQQSILDIEKKLLSSQAITYGAFHEGKLGGIITLLYESKLKMRHKAHIVGLFVREEFRGLGMAKQLMNTVIEKAQGSTTIEQLHLTVMADNQPAIKLYKKLGFRSYAHEPRALKVVGHYYDEIHMVLQLK</sequence>
<dbReference type="AlphaFoldDB" id="A0A248TEB2"/>
<feature type="domain" description="N-acetyltransferase" evidence="3">
    <location>
        <begin position="1"/>
        <end position="166"/>
    </location>
</feature>
<proteinExistence type="predicted"/>
<keyword evidence="2" id="KW-0012">Acyltransferase</keyword>
<evidence type="ECO:0000313" key="5">
    <source>
        <dbReference type="Proteomes" id="UP000215137"/>
    </source>
</evidence>
<dbReference type="RefSeq" id="WP_095370102.1">
    <property type="nucleotide sequence ID" value="NZ_CP022983.1"/>
</dbReference>
<dbReference type="Gene3D" id="3.40.630.30">
    <property type="match status" value="1"/>
</dbReference>